<dbReference type="Gene3D" id="3.40.50.12780">
    <property type="entry name" value="N-terminal domain of ligase-like"/>
    <property type="match status" value="1"/>
</dbReference>
<dbReference type="GO" id="GO:0016878">
    <property type="term" value="F:acid-thiol ligase activity"/>
    <property type="evidence" value="ECO:0007669"/>
    <property type="project" value="UniProtKB-ARBA"/>
</dbReference>
<accession>D6ZDF5</accession>
<dbReference type="OrthoDB" id="9803968at2"/>
<reference evidence="4 5" key="1">
    <citation type="journal article" date="2010" name="Stand. Genomic Sci.">
        <title>Complete genome sequence of Segniliparus rotundus type strain (CDC 1076).</title>
        <authorList>
            <person name="Sikorski J."/>
            <person name="Lapidus A."/>
            <person name="Copeland A."/>
            <person name="Misra M."/>
            <person name="Glavina Del Rio T."/>
            <person name="Nolan M."/>
            <person name="Lucas S."/>
            <person name="Chen F."/>
            <person name="Tice H."/>
            <person name="Cheng J.F."/>
            <person name="Jando M."/>
            <person name="Schneider S."/>
            <person name="Bruce D."/>
            <person name="Goodwin L."/>
            <person name="Pitluck S."/>
            <person name="Liolios K."/>
            <person name="Mikhailova N."/>
            <person name="Pati A."/>
            <person name="Ivanova N."/>
            <person name="Mavromatis K."/>
            <person name="Chen A."/>
            <person name="Palaniappan K."/>
            <person name="Chertkov O."/>
            <person name="Land M."/>
            <person name="Hauser L."/>
            <person name="Chang Y.J."/>
            <person name="Jeffries C.D."/>
            <person name="Brettin T."/>
            <person name="Detter J.C."/>
            <person name="Han C."/>
            <person name="Rohde M."/>
            <person name="Goker M."/>
            <person name="Bristow J."/>
            <person name="Eisen J.A."/>
            <person name="Markowitz V."/>
            <person name="Hugenholtz P."/>
            <person name="Kyrpides N.C."/>
            <person name="Klenk H.P."/>
        </authorList>
    </citation>
    <scope>NUCLEOTIDE SEQUENCE [LARGE SCALE GENOMIC DNA]</scope>
    <source>
        <strain evidence="5">ATCC BAA-972 / CDC 1076 / CIP 108378 / DSM 44985 / JCM 13578</strain>
    </source>
</reference>
<dbReference type="EMBL" id="CP001958">
    <property type="protein sequence ID" value="ADG97219.1"/>
    <property type="molecule type" value="Genomic_DNA"/>
</dbReference>
<dbReference type="STRING" id="640132.Srot_0739"/>
<dbReference type="HOGENOM" id="CLU_000022_59_7_11"/>
<feature type="domain" description="AMP-dependent synthetase/ligase" evidence="2">
    <location>
        <begin position="15"/>
        <end position="361"/>
    </location>
</feature>
<dbReference type="InterPro" id="IPR042099">
    <property type="entry name" value="ANL_N_sf"/>
</dbReference>
<dbReference type="KEGG" id="srt:Srot_0739"/>
<dbReference type="eggNOG" id="COG1021">
    <property type="taxonomic scope" value="Bacteria"/>
</dbReference>
<evidence type="ECO:0000313" key="4">
    <source>
        <dbReference type="EMBL" id="ADG97219.1"/>
    </source>
</evidence>
<dbReference type="InterPro" id="IPR025110">
    <property type="entry name" value="AMP-bd_C"/>
</dbReference>
<dbReference type="InterPro" id="IPR050237">
    <property type="entry name" value="ATP-dep_AMP-bd_enzyme"/>
</dbReference>
<organism evidence="4 5">
    <name type="scientific">Segniliparus rotundus (strain ATCC BAA-972 / CDC 1076 / CIP 108378 / DSM 44985 / JCM 13578)</name>
    <dbReference type="NCBI Taxonomy" id="640132"/>
    <lineage>
        <taxon>Bacteria</taxon>
        <taxon>Bacillati</taxon>
        <taxon>Actinomycetota</taxon>
        <taxon>Actinomycetes</taxon>
        <taxon>Mycobacteriales</taxon>
        <taxon>Segniliparaceae</taxon>
        <taxon>Segniliparus</taxon>
    </lineage>
</organism>
<dbReference type="FunFam" id="2.30.38.10:FF:000003">
    <property type="entry name" value="Vibriobactin-specific 2,3-dihydroxybenzoate-AMP ligase"/>
    <property type="match status" value="1"/>
</dbReference>
<evidence type="ECO:0000259" key="2">
    <source>
        <dbReference type="Pfam" id="PF00501"/>
    </source>
</evidence>
<evidence type="ECO:0000256" key="1">
    <source>
        <dbReference type="ARBA" id="ARBA00022598"/>
    </source>
</evidence>
<name>D6ZDF5_SEGRD</name>
<dbReference type="InterPro" id="IPR000873">
    <property type="entry name" value="AMP-dep_synth/lig_dom"/>
</dbReference>
<evidence type="ECO:0000259" key="3">
    <source>
        <dbReference type="Pfam" id="PF13193"/>
    </source>
</evidence>
<dbReference type="AlphaFoldDB" id="D6ZDF5"/>
<feature type="domain" description="AMP-binding enzyme C-terminal" evidence="3">
    <location>
        <begin position="412"/>
        <end position="492"/>
    </location>
</feature>
<dbReference type="PANTHER" id="PTHR43767">
    <property type="entry name" value="LONG-CHAIN-FATTY-ACID--COA LIGASE"/>
    <property type="match status" value="1"/>
</dbReference>
<dbReference type="PANTHER" id="PTHR43767:SF1">
    <property type="entry name" value="NONRIBOSOMAL PEPTIDE SYNTHASE PES1 (EUROFUNG)-RELATED"/>
    <property type="match status" value="1"/>
</dbReference>
<dbReference type="Pfam" id="PF13193">
    <property type="entry name" value="AMP-binding_C"/>
    <property type="match status" value="1"/>
</dbReference>
<dbReference type="Proteomes" id="UP000002247">
    <property type="component" value="Chromosome"/>
</dbReference>
<dbReference type="InterPro" id="IPR045851">
    <property type="entry name" value="AMP-bd_C_sf"/>
</dbReference>
<evidence type="ECO:0000313" key="5">
    <source>
        <dbReference type="Proteomes" id="UP000002247"/>
    </source>
</evidence>
<dbReference type="Pfam" id="PF00501">
    <property type="entry name" value="AMP-binding"/>
    <property type="match status" value="1"/>
</dbReference>
<proteinExistence type="predicted"/>
<sequence length="505" mass="53183">MGGDVNTSALGALLSRAVERWPDRVAVAQGERTLTYQELEDETQAFARGLAAFGLEPGEKALLQVPNSPEFLIALFGSLAAGVVPVMCLPGHRDAELNHFTQICGAVAHLTTPQIAKLVSPPVRALTIDVVLAAGQAYAESNSAPAIDPAAPALLLVSGGTTGLPKLIPRTHRDYWYNLTAAAQACELSESDVYLAALPVAHNFPLACPGVLGAISLGGTTVFASDPSPEAAFAAIEQHGVTVTALTPPLAQLWAAAAEWESSDLSSLRLLQVGGAKLESEQAREIQNALGATLQQVFGMAEGLICCTRSDDPEELVFTTQGRPMSDEDEVRLVDEEGAQVPEGEIGELEVRGPYTITGYYNAPEANARSFTPDGFYRSGDLAKRLPSGHLVVVGRVKDVINRGGETISAEEIEGHLLAHPQISAAAAVPCPDKYLGEKVCAAVVLRPEDAGAGQLELPQLRAFLAERGLSVEKQPDVLLRLPSLPMTAVGKVDKRAIAAQLAHA</sequence>
<keyword evidence="1 4" id="KW-0436">Ligase</keyword>
<dbReference type="Gene3D" id="3.30.300.30">
    <property type="match status" value="1"/>
</dbReference>
<protein>
    <submittedName>
        <fullName evidence="4">AMP-dependent synthetase and ligase</fullName>
    </submittedName>
</protein>
<dbReference type="SUPFAM" id="SSF56801">
    <property type="entry name" value="Acetyl-CoA synthetase-like"/>
    <property type="match status" value="1"/>
</dbReference>
<keyword evidence="5" id="KW-1185">Reference proteome</keyword>
<gene>
    <name evidence="4" type="ordered locus">Srot_0739</name>
</gene>